<keyword evidence="8 11" id="KW-0539">Nucleus</keyword>
<evidence type="ECO:0000256" key="2">
    <source>
        <dbReference type="ARBA" id="ARBA00008089"/>
    </source>
</evidence>
<evidence type="ECO:0000256" key="7">
    <source>
        <dbReference type="ARBA" id="ARBA00023163"/>
    </source>
</evidence>
<proteinExistence type="inferred from homology"/>
<comment type="caution">
    <text evidence="12">The sequence shown here is derived from an EMBL/GenBank/DDBJ whole genome shotgun (WGS) entry which is preliminary data.</text>
</comment>
<dbReference type="PANTHER" id="PTHR20844">
    <property type="entry name" value="MEDIATOR OF RNA POLYMERASE II TRANSCRIPTION, SUBUNIT 9"/>
    <property type="match status" value="1"/>
</dbReference>
<keyword evidence="5" id="KW-0175">Coiled coil</keyword>
<evidence type="ECO:0000256" key="1">
    <source>
        <dbReference type="ARBA" id="ARBA00004123"/>
    </source>
</evidence>
<evidence type="ECO:0000256" key="6">
    <source>
        <dbReference type="ARBA" id="ARBA00023159"/>
    </source>
</evidence>
<keyword evidence="4 11" id="KW-0805">Transcription regulation</keyword>
<dbReference type="EMBL" id="CALNXI010002429">
    <property type="protein sequence ID" value="CAH3187561.1"/>
    <property type="molecule type" value="Genomic_DNA"/>
</dbReference>
<keyword evidence="13" id="KW-1185">Reference proteome</keyword>
<protein>
    <recommendedName>
        <fullName evidence="3 11">Mediator of RNA polymerase II transcription subunit 9</fullName>
    </recommendedName>
    <alternativeName>
        <fullName evidence="10 11">Mediator complex subunit 9</fullName>
    </alternativeName>
</protein>
<comment type="function">
    <text evidence="9 11">Component of the Mediator complex, a coactivator involved in the regulated transcription of nearly all RNA polymerase II-dependent genes. Mediator functions as a bridge to convey information from gene-specific regulatory proteins to the basal RNA polymerase II transcription machinery. Mediator is recruited to promoters by direct interactions with regulatory proteins and serves as a scaffold for the assembly of a functional preinitiation complex with RNA polymerase II and the general transcription factors.</text>
</comment>
<comment type="subcellular location">
    <subcellularLocation>
        <location evidence="1 11">Nucleus</location>
    </subcellularLocation>
</comment>
<accession>A0ABN8S751</accession>
<dbReference type="InterPro" id="IPR037212">
    <property type="entry name" value="Med7/Med21-like"/>
</dbReference>
<reference evidence="12 13" key="1">
    <citation type="submission" date="2022-05" db="EMBL/GenBank/DDBJ databases">
        <authorList>
            <consortium name="Genoscope - CEA"/>
            <person name="William W."/>
        </authorList>
    </citation>
    <scope>NUCLEOTIDE SEQUENCE [LARGE SCALE GENOMIC DNA]</scope>
</reference>
<evidence type="ECO:0000256" key="9">
    <source>
        <dbReference type="ARBA" id="ARBA00025687"/>
    </source>
</evidence>
<evidence type="ECO:0000256" key="10">
    <source>
        <dbReference type="ARBA" id="ARBA00031260"/>
    </source>
</evidence>
<evidence type="ECO:0000256" key="4">
    <source>
        <dbReference type="ARBA" id="ARBA00023015"/>
    </source>
</evidence>
<dbReference type="Pfam" id="PF07544">
    <property type="entry name" value="Med9"/>
    <property type="match status" value="1"/>
</dbReference>
<dbReference type="SUPFAM" id="SSF140718">
    <property type="entry name" value="Mediator hinge subcomplex-like"/>
    <property type="match status" value="1"/>
</dbReference>
<comment type="similarity">
    <text evidence="2 11">Belongs to the Mediator complex subunit 9 family.</text>
</comment>
<dbReference type="PANTHER" id="PTHR20844:SF0">
    <property type="entry name" value="MEDIATOR OF RNA POLYMERASE II TRANSCRIPTION SUBUNIT 9"/>
    <property type="match status" value="1"/>
</dbReference>
<dbReference type="Proteomes" id="UP001159427">
    <property type="component" value="Unassembled WGS sequence"/>
</dbReference>
<keyword evidence="7 11" id="KW-0804">Transcription</keyword>
<dbReference type="InterPro" id="IPR011425">
    <property type="entry name" value="Med9"/>
</dbReference>
<sequence length="177" mass="20157">MASYETEEIDVAKEFNLLPVIFETIQALQRTSDPQELTKKVNTFRSKLQHCRTLLDKIPGLEMSGEEQKEMLNKYQAQYKEKWSENLNWPSEWDKLLEGLKSISEAGELNRLQYAATAWKMVNDIMLPLGRIIFVELAQVVVQWIPQDSCYCHLSSGQGCALAVPSVPCCLFSPLGD</sequence>
<evidence type="ECO:0000256" key="11">
    <source>
        <dbReference type="RuleBase" id="RU364145"/>
    </source>
</evidence>
<evidence type="ECO:0000313" key="12">
    <source>
        <dbReference type="EMBL" id="CAH3187561.1"/>
    </source>
</evidence>
<keyword evidence="6 11" id="KW-0010">Activator</keyword>
<comment type="subunit">
    <text evidence="11">Component of the Mediator complex.</text>
</comment>
<evidence type="ECO:0000256" key="8">
    <source>
        <dbReference type="ARBA" id="ARBA00023242"/>
    </source>
</evidence>
<organism evidence="12 13">
    <name type="scientific">Porites evermanni</name>
    <dbReference type="NCBI Taxonomy" id="104178"/>
    <lineage>
        <taxon>Eukaryota</taxon>
        <taxon>Metazoa</taxon>
        <taxon>Cnidaria</taxon>
        <taxon>Anthozoa</taxon>
        <taxon>Hexacorallia</taxon>
        <taxon>Scleractinia</taxon>
        <taxon>Fungiina</taxon>
        <taxon>Poritidae</taxon>
        <taxon>Porites</taxon>
    </lineage>
</organism>
<evidence type="ECO:0000256" key="5">
    <source>
        <dbReference type="ARBA" id="ARBA00023054"/>
    </source>
</evidence>
<name>A0ABN8S751_9CNID</name>
<gene>
    <name evidence="11" type="primary">MED9</name>
    <name evidence="12" type="ORF">PEVE_00017755</name>
</gene>
<dbReference type="InterPro" id="IPR039242">
    <property type="entry name" value="MED9_metazoa"/>
</dbReference>
<evidence type="ECO:0000256" key="3">
    <source>
        <dbReference type="ARBA" id="ARBA00020636"/>
    </source>
</evidence>
<evidence type="ECO:0000313" key="13">
    <source>
        <dbReference type="Proteomes" id="UP001159427"/>
    </source>
</evidence>